<comment type="caution">
    <text evidence="3">The sequence shown here is derived from an EMBL/GenBank/DDBJ whole genome shotgun (WGS) entry which is preliminary data.</text>
</comment>
<evidence type="ECO:0000313" key="4">
    <source>
        <dbReference type="Proteomes" id="UP001500957"/>
    </source>
</evidence>
<dbReference type="EMBL" id="BAAAHE010000007">
    <property type="protein sequence ID" value="GAA0608206.1"/>
    <property type="molecule type" value="Genomic_DNA"/>
</dbReference>
<evidence type="ECO:0000256" key="2">
    <source>
        <dbReference type="ARBA" id="ARBA00023002"/>
    </source>
</evidence>
<evidence type="ECO:0000256" key="1">
    <source>
        <dbReference type="ARBA" id="ARBA00009570"/>
    </source>
</evidence>
<evidence type="ECO:0000313" key="3">
    <source>
        <dbReference type="EMBL" id="GAA0608206.1"/>
    </source>
</evidence>
<organism evidence="3 4">
    <name type="scientific">Sporichthya brevicatena</name>
    <dbReference type="NCBI Taxonomy" id="171442"/>
    <lineage>
        <taxon>Bacteria</taxon>
        <taxon>Bacillati</taxon>
        <taxon>Actinomycetota</taxon>
        <taxon>Actinomycetes</taxon>
        <taxon>Sporichthyales</taxon>
        <taxon>Sporichthyaceae</taxon>
        <taxon>Sporichthya</taxon>
    </lineage>
</organism>
<dbReference type="SUPFAM" id="SSF54427">
    <property type="entry name" value="NTF2-like"/>
    <property type="match status" value="1"/>
</dbReference>
<gene>
    <name evidence="3" type="ORF">GCM10009547_07690</name>
</gene>
<reference evidence="4" key="1">
    <citation type="journal article" date="2019" name="Int. J. Syst. Evol. Microbiol.">
        <title>The Global Catalogue of Microorganisms (GCM) 10K type strain sequencing project: providing services to taxonomists for standard genome sequencing and annotation.</title>
        <authorList>
            <consortium name="The Broad Institute Genomics Platform"/>
            <consortium name="The Broad Institute Genome Sequencing Center for Infectious Disease"/>
            <person name="Wu L."/>
            <person name="Ma J."/>
        </authorList>
    </citation>
    <scope>NUCLEOTIDE SEQUENCE [LARGE SCALE GENOMIC DNA]</scope>
    <source>
        <strain evidence="4">JCM 10671</strain>
    </source>
</reference>
<dbReference type="GO" id="GO:0051213">
    <property type="term" value="F:dioxygenase activity"/>
    <property type="evidence" value="ECO:0007669"/>
    <property type="project" value="UniProtKB-KW"/>
</dbReference>
<dbReference type="CDD" id="cd00667">
    <property type="entry name" value="ring_hydroxylating_dioxygenases_beta"/>
    <property type="match status" value="1"/>
</dbReference>
<sequence>MGATLGSVDPALDNGRAAAVARADVEDFLYREAALLDSWELMEWLELLTDDAVYEIPAPDRPNEDPGQTFSLIHDHREMIEQRAIRLTKLQAYAEQPRSRTRRFISNVRIDSTAGDELMVAANFMVSRIRREHVTYVGRYEYVLVVTDAGLRIKYRKAIVDHFALNPHGKISILL</sequence>
<dbReference type="PANTHER" id="PTHR41534">
    <property type="entry name" value="BLR3401 PROTEIN"/>
    <property type="match status" value="1"/>
</dbReference>
<name>A0ABP3RIM2_9ACTN</name>
<accession>A0ABP3RIM2</accession>
<keyword evidence="2" id="KW-0560">Oxidoreductase</keyword>
<dbReference type="Pfam" id="PF00866">
    <property type="entry name" value="Ring_hydroxyl_B"/>
    <property type="match status" value="1"/>
</dbReference>
<comment type="similarity">
    <text evidence="1">Belongs to the bacterial ring-hydroxylating dioxygenase beta subunit family.</text>
</comment>
<dbReference type="Gene3D" id="3.10.450.50">
    <property type="match status" value="1"/>
</dbReference>
<dbReference type="PANTHER" id="PTHR41534:SF2">
    <property type="entry name" value="3-PHENYLPROPIONATE_CINNAMIC ACID DIOXYGENASE SUBUNIT BETA"/>
    <property type="match status" value="1"/>
</dbReference>
<dbReference type="InterPro" id="IPR000391">
    <property type="entry name" value="Rng_hydr_dOase-bsu"/>
</dbReference>
<proteinExistence type="inferred from homology"/>
<dbReference type="InterPro" id="IPR032710">
    <property type="entry name" value="NTF2-like_dom_sf"/>
</dbReference>
<keyword evidence="4" id="KW-1185">Reference proteome</keyword>
<keyword evidence="3" id="KW-0223">Dioxygenase</keyword>
<protein>
    <submittedName>
        <fullName evidence="3">Aromatic-ring-hydroxylating dioxygenase subunit beta</fullName>
    </submittedName>
</protein>
<dbReference type="Proteomes" id="UP001500957">
    <property type="component" value="Unassembled WGS sequence"/>
</dbReference>
<dbReference type="RefSeq" id="WP_344601785.1">
    <property type="nucleotide sequence ID" value="NZ_BAAAHE010000007.1"/>
</dbReference>